<dbReference type="EMBL" id="ASTJ01000011">
    <property type="protein sequence ID" value="EPC04214.1"/>
    <property type="molecule type" value="Genomic_DNA"/>
</dbReference>
<sequence length="40" mass="4955">MIRILLTYFNNSFQPLLVINNIIINSDYQIILIYFKYDWQ</sequence>
<keyword evidence="2" id="KW-1185">Reference proteome</keyword>
<evidence type="ECO:0000313" key="2">
    <source>
        <dbReference type="Proteomes" id="UP000014463"/>
    </source>
</evidence>
<dbReference type="Proteomes" id="UP000014463">
    <property type="component" value="Unassembled WGS sequence"/>
</dbReference>
<name>S2L8P4_LITA3</name>
<proteinExistence type="predicted"/>
<organism evidence="1 2">
    <name type="scientific">Litchfieldella anticariensis (strain DSM 16096 / CECT 5854 / CIP 108499 / LMG 22089 / FP35)</name>
    <name type="common">Halomonas anticariensis</name>
    <dbReference type="NCBI Taxonomy" id="1121939"/>
    <lineage>
        <taxon>Bacteria</taxon>
        <taxon>Pseudomonadati</taxon>
        <taxon>Pseudomonadota</taxon>
        <taxon>Gammaproteobacteria</taxon>
        <taxon>Oceanospirillales</taxon>
        <taxon>Halomonadaceae</taxon>
        <taxon>Litchfieldella</taxon>
    </lineage>
</organism>
<evidence type="ECO:0000313" key="1">
    <source>
        <dbReference type="EMBL" id="EPC04214.1"/>
    </source>
</evidence>
<gene>
    <name evidence="1" type="ORF">L861_02555</name>
</gene>
<dbReference type="AlphaFoldDB" id="S2L8P4"/>
<comment type="caution">
    <text evidence="1">The sequence shown here is derived from an EMBL/GenBank/DDBJ whole genome shotgun (WGS) entry which is preliminary data.</text>
</comment>
<protein>
    <submittedName>
        <fullName evidence="1">Uncharacterized protein</fullName>
    </submittedName>
</protein>
<reference evidence="1 2" key="1">
    <citation type="journal article" date="2013" name="Genome Announc.">
        <title>Draft genome sequence of the moderately halophilic gammaproteobacterium Halomonas anticariensis FP35.</title>
        <authorList>
            <person name="Tahrioui A."/>
            <person name="Quesada E."/>
            <person name="Llamas I."/>
        </authorList>
    </citation>
    <scope>NUCLEOTIDE SEQUENCE [LARGE SCALE GENOMIC DNA]</scope>
    <source>
        <strain evidence="2">DSM 16096 / CECT 5854 / LMG 22089 / FP35</strain>
    </source>
</reference>
<accession>S2L8P4</accession>